<name>A0AAV3RZG2_LITER</name>
<dbReference type="GO" id="GO:0000045">
    <property type="term" value="P:autophagosome assembly"/>
    <property type="evidence" value="ECO:0007669"/>
    <property type="project" value="TreeGrafter"/>
</dbReference>
<comment type="caution">
    <text evidence="15">The sequence shown here is derived from an EMBL/GenBank/DDBJ whole genome shotgun (WGS) entry which is preliminary data.</text>
</comment>
<keyword evidence="6 13" id="KW-0378">Hydrolase</keyword>
<dbReference type="GO" id="GO:0035973">
    <property type="term" value="P:aggrephagy"/>
    <property type="evidence" value="ECO:0007669"/>
    <property type="project" value="TreeGrafter"/>
</dbReference>
<proteinExistence type="inferred from homology"/>
<dbReference type="InterPro" id="IPR038765">
    <property type="entry name" value="Papain-like_cys_pep_sf"/>
</dbReference>
<dbReference type="PANTHER" id="PTHR22624">
    <property type="entry name" value="CYSTEINE PROTEASE ATG4"/>
    <property type="match status" value="1"/>
</dbReference>
<dbReference type="GO" id="GO:0034727">
    <property type="term" value="P:piecemeal microautophagy of the nucleus"/>
    <property type="evidence" value="ECO:0007669"/>
    <property type="project" value="TreeGrafter"/>
</dbReference>
<dbReference type="EMBL" id="BAABME010014379">
    <property type="protein sequence ID" value="GAA0187131.1"/>
    <property type="molecule type" value="Genomic_DNA"/>
</dbReference>
<dbReference type="InterPro" id="IPR046792">
    <property type="entry name" value="Peptidase_C54_cat"/>
</dbReference>
<evidence type="ECO:0000256" key="13">
    <source>
        <dbReference type="RuleBase" id="RU363115"/>
    </source>
</evidence>
<organism evidence="15 16">
    <name type="scientific">Lithospermum erythrorhizon</name>
    <name type="common">Purple gromwell</name>
    <name type="synonym">Lithospermum officinale var. erythrorhizon</name>
    <dbReference type="NCBI Taxonomy" id="34254"/>
    <lineage>
        <taxon>Eukaryota</taxon>
        <taxon>Viridiplantae</taxon>
        <taxon>Streptophyta</taxon>
        <taxon>Embryophyta</taxon>
        <taxon>Tracheophyta</taxon>
        <taxon>Spermatophyta</taxon>
        <taxon>Magnoliopsida</taxon>
        <taxon>eudicotyledons</taxon>
        <taxon>Gunneridae</taxon>
        <taxon>Pentapetalae</taxon>
        <taxon>asterids</taxon>
        <taxon>lamiids</taxon>
        <taxon>Boraginales</taxon>
        <taxon>Boraginaceae</taxon>
        <taxon>Boraginoideae</taxon>
        <taxon>Lithospermeae</taxon>
        <taxon>Lithospermum</taxon>
    </lineage>
</organism>
<dbReference type="AlphaFoldDB" id="A0AAV3RZG2"/>
<dbReference type="PANTHER" id="PTHR22624:SF49">
    <property type="entry name" value="CYSTEINE PROTEASE"/>
    <property type="match status" value="1"/>
</dbReference>
<dbReference type="GO" id="GO:0000423">
    <property type="term" value="P:mitophagy"/>
    <property type="evidence" value="ECO:0007669"/>
    <property type="project" value="TreeGrafter"/>
</dbReference>
<keyword evidence="4 13" id="KW-0963">Cytoplasm</keyword>
<keyword evidence="9 13" id="KW-0072">Autophagy</keyword>
<evidence type="ECO:0000259" key="14">
    <source>
        <dbReference type="Pfam" id="PF03416"/>
    </source>
</evidence>
<dbReference type="EC" id="3.4.22.-" evidence="13"/>
<feature type="domain" description="Peptidase C54 catalytic" evidence="14">
    <location>
        <begin position="50"/>
        <end position="108"/>
    </location>
</feature>
<sequence length="147" mass="16603">MYSGTMRKIFWLNRTGVSGSRTDIWILGVCYRVAQDDPAADPSQTEGYAAFVEDFSSRICITYRKGFAAIEDAKYTSDAGWGCMLRSSQMLIAQALLVHHLGRSWTSRLSKLTLKYYTSLATLRIQSTPSIIFFKLERIMVLLLDLG</sequence>
<comment type="function">
    <text evidence="12">Cysteine protease that plays a key role in autophagy by mediating both proteolytic activation and delipidation of ATG8 family proteins. The protease activity is required for proteolytic activation of ATG8 family proteins: cleaves the C-terminal amino acid of ATG8 proteins to reveal a C-terminal glycine. Exposure of the glycine at the C-terminus is essential for ATG8 proteins conjugation to phosphatidylethanolamine (PE) and insertion to membranes, which is necessary for autophagy. In addition to the protease activity, also mediates delipidation of PE-conjugated ATG8 proteins.</text>
</comment>
<dbReference type="GO" id="GO:0004197">
    <property type="term" value="F:cysteine-type endopeptidase activity"/>
    <property type="evidence" value="ECO:0007669"/>
    <property type="project" value="TreeGrafter"/>
</dbReference>
<keyword evidence="8 13" id="KW-0653">Protein transport</keyword>
<dbReference type="GO" id="GO:0005737">
    <property type="term" value="C:cytoplasm"/>
    <property type="evidence" value="ECO:0007669"/>
    <property type="project" value="UniProtKB-SubCell"/>
</dbReference>
<keyword evidence="5 13" id="KW-0645">Protease</keyword>
<evidence type="ECO:0000313" key="15">
    <source>
        <dbReference type="EMBL" id="GAA0187131.1"/>
    </source>
</evidence>
<comment type="catalytic activity">
    <reaction evidence="10">
        <text>[protein]-C-terminal L-amino acid-glycyl-phosphatidylethanolamide + H2O = [protein]-C-terminal L-amino acid-glycine + a 1,2-diacyl-sn-glycero-3-phosphoethanolamine</text>
        <dbReference type="Rhea" id="RHEA:67548"/>
        <dbReference type="Rhea" id="RHEA-COMP:17323"/>
        <dbReference type="Rhea" id="RHEA-COMP:17324"/>
        <dbReference type="ChEBI" id="CHEBI:15377"/>
        <dbReference type="ChEBI" id="CHEBI:64612"/>
        <dbReference type="ChEBI" id="CHEBI:172940"/>
        <dbReference type="ChEBI" id="CHEBI:172941"/>
    </reaction>
    <physiologicalReaction direction="left-to-right" evidence="10">
        <dbReference type="Rhea" id="RHEA:67549"/>
    </physiologicalReaction>
</comment>
<dbReference type="Pfam" id="PF03416">
    <property type="entry name" value="Peptidase_C54"/>
    <property type="match status" value="1"/>
</dbReference>
<evidence type="ECO:0000256" key="5">
    <source>
        <dbReference type="ARBA" id="ARBA00022670"/>
    </source>
</evidence>
<gene>
    <name evidence="15" type="ORF">LIER_34419</name>
</gene>
<evidence type="ECO:0000256" key="3">
    <source>
        <dbReference type="ARBA" id="ARBA00022448"/>
    </source>
</evidence>
<evidence type="ECO:0000256" key="8">
    <source>
        <dbReference type="ARBA" id="ARBA00022927"/>
    </source>
</evidence>
<dbReference type="GO" id="GO:0015031">
    <property type="term" value="P:protein transport"/>
    <property type="evidence" value="ECO:0007669"/>
    <property type="project" value="UniProtKB-KW"/>
</dbReference>
<protein>
    <recommendedName>
        <fullName evidence="13">Cysteine protease</fullName>
        <ecNumber evidence="13">3.4.22.-</ecNumber>
    </recommendedName>
</protein>
<evidence type="ECO:0000256" key="10">
    <source>
        <dbReference type="ARBA" id="ARBA00029362"/>
    </source>
</evidence>
<evidence type="ECO:0000256" key="12">
    <source>
        <dbReference type="ARBA" id="ARBA00045891"/>
    </source>
</evidence>
<accession>A0AAV3RZG2</accession>
<evidence type="ECO:0000256" key="2">
    <source>
        <dbReference type="ARBA" id="ARBA00010958"/>
    </source>
</evidence>
<dbReference type="GO" id="GO:0016485">
    <property type="term" value="P:protein processing"/>
    <property type="evidence" value="ECO:0007669"/>
    <property type="project" value="TreeGrafter"/>
</dbReference>
<evidence type="ECO:0000256" key="4">
    <source>
        <dbReference type="ARBA" id="ARBA00022490"/>
    </source>
</evidence>
<comment type="similarity">
    <text evidence="2 13">Belongs to the peptidase C54 family.</text>
</comment>
<comment type="subunit">
    <text evidence="11">Interacts with ATG8.</text>
</comment>
<comment type="subcellular location">
    <subcellularLocation>
        <location evidence="1 13">Cytoplasm</location>
    </subcellularLocation>
</comment>
<evidence type="ECO:0000256" key="7">
    <source>
        <dbReference type="ARBA" id="ARBA00022807"/>
    </source>
</evidence>
<evidence type="ECO:0000313" key="16">
    <source>
        <dbReference type="Proteomes" id="UP001454036"/>
    </source>
</evidence>
<dbReference type="GO" id="GO:0019786">
    <property type="term" value="F:protein-phosphatidylethanolamide deconjugating activity"/>
    <property type="evidence" value="ECO:0007669"/>
    <property type="project" value="InterPro"/>
</dbReference>
<keyword evidence="16" id="KW-1185">Reference proteome</keyword>
<dbReference type="InterPro" id="IPR005078">
    <property type="entry name" value="Peptidase_C54"/>
</dbReference>
<dbReference type="SUPFAM" id="SSF54001">
    <property type="entry name" value="Cysteine proteinases"/>
    <property type="match status" value="1"/>
</dbReference>
<reference evidence="15 16" key="1">
    <citation type="submission" date="2024-01" db="EMBL/GenBank/DDBJ databases">
        <title>The complete chloroplast genome sequence of Lithospermum erythrorhizon: insights into the phylogenetic relationship among Boraginaceae species and the maternal lineages of purple gromwells.</title>
        <authorList>
            <person name="Okada T."/>
            <person name="Watanabe K."/>
        </authorList>
    </citation>
    <scope>NUCLEOTIDE SEQUENCE [LARGE SCALE GENOMIC DNA]</scope>
</reference>
<dbReference type="Proteomes" id="UP001454036">
    <property type="component" value="Unassembled WGS sequence"/>
</dbReference>
<keyword evidence="3" id="KW-0813">Transport</keyword>
<keyword evidence="7" id="KW-0788">Thiol protease</keyword>
<evidence type="ECO:0000256" key="9">
    <source>
        <dbReference type="ARBA" id="ARBA00023006"/>
    </source>
</evidence>
<evidence type="ECO:0000256" key="6">
    <source>
        <dbReference type="ARBA" id="ARBA00022801"/>
    </source>
</evidence>
<evidence type="ECO:0000256" key="1">
    <source>
        <dbReference type="ARBA" id="ARBA00004496"/>
    </source>
</evidence>
<evidence type="ECO:0000256" key="11">
    <source>
        <dbReference type="ARBA" id="ARBA00038724"/>
    </source>
</evidence>